<evidence type="ECO:0000313" key="1">
    <source>
        <dbReference type="EMBL" id="GER53112.1"/>
    </source>
</evidence>
<evidence type="ECO:0000313" key="2">
    <source>
        <dbReference type="Proteomes" id="UP000325081"/>
    </source>
</evidence>
<accession>A0A5A7R6R1</accession>
<proteinExistence type="predicted"/>
<organism evidence="1 2">
    <name type="scientific">Striga asiatica</name>
    <name type="common">Asiatic witchweed</name>
    <name type="synonym">Buchnera asiatica</name>
    <dbReference type="NCBI Taxonomy" id="4170"/>
    <lineage>
        <taxon>Eukaryota</taxon>
        <taxon>Viridiplantae</taxon>
        <taxon>Streptophyta</taxon>
        <taxon>Embryophyta</taxon>
        <taxon>Tracheophyta</taxon>
        <taxon>Spermatophyta</taxon>
        <taxon>Magnoliopsida</taxon>
        <taxon>eudicotyledons</taxon>
        <taxon>Gunneridae</taxon>
        <taxon>Pentapetalae</taxon>
        <taxon>asterids</taxon>
        <taxon>lamiids</taxon>
        <taxon>Lamiales</taxon>
        <taxon>Orobanchaceae</taxon>
        <taxon>Buchnereae</taxon>
        <taxon>Striga</taxon>
    </lineage>
</organism>
<comment type="caution">
    <text evidence="1">The sequence shown here is derived from an EMBL/GenBank/DDBJ whole genome shotgun (WGS) entry which is preliminary data.</text>
</comment>
<name>A0A5A7R6R1_STRAF</name>
<gene>
    <name evidence="1" type="ORF">STAS_30607</name>
</gene>
<sequence>MMAFSYGCQPLSTPTYCSISEPSYGCSCISARTSERCFFCNQSACGSLVDSGLLSGFIHFPQLLQLGNPPRGRSRLIRRKLEFLNKGLPLAPPDVVIQSFEDGKSAPSLSCAKAKTYS</sequence>
<protein>
    <submittedName>
        <fullName evidence="1">F-box/RNI-like/FBD-like domains-containing protein</fullName>
    </submittedName>
</protein>
<dbReference type="Proteomes" id="UP000325081">
    <property type="component" value="Unassembled WGS sequence"/>
</dbReference>
<keyword evidence="2" id="KW-1185">Reference proteome</keyword>
<dbReference type="EMBL" id="BKCP01010514">
    <property type="protein sequence ID" value="GER53112.1"/>
    <property type="molecule type" value="Genomic_DNA"/>
</dbReference>
<reference evidence="2" key="1">
    <citation type="journal article" date="2019" name="Curr. Biol.">
        <title>Genome Sequence of Striga asiatica Provides Insight into the Evolution of Plant Parasitism.</title>
        <authorList>
            <person name="Yoshida S."/>
            <person name="Kim S."/>
            <person name="Wafula E.K."/>
            <person name="Tanskanen J."/>
            <person name="Kim Y.M."/>
            <person name="Honaas L."/>
            <person name="Yang Z."/>
            <person name="Spallek T."/>
            <person name="Conn C.E."/>
            <person name="Ichihashi Y."/>
            <person name="Cheong K."/>
            <person name="Cui S."/>
            <person name="Der J.P."/>
            <person name="Gundlach H."/>
            <person name="Jiao Y."/>
            <person name="Hori C."/>
            <person name="Ishida J.K."/>
            <person name="Kasahara H."/>
            <person name="Kiba T."/>
            <person name="Kim M.S."/>
            <person name="Koo N."/>
            <person name="Laohavisit A."/>
            <person name="Lee Y.H."/>
            <person name="Lumba S."/>
            <person name="McCourt P."/>
            <person name="Mortimer J.C."/>
            <person name="Mutuku J.M."/>
            <person name="Nomura T."/>
            <person name="Sasaki-Sekimoto Y."/>
            <person name="Seto Y."/>
            <person name="Wang Y."/>
            <person name="Wakatake T."/>
            <person name="Sakakibara H."/>
            <person name="Demura T."/>
            <person name="Yamaguchi S."/>
            <person name="Yoneyama K."/>
            <person name="Manabe R.I."/>
            <person name="Nelson D.C."/>
            <person name="Schulman A.H."/>
            <person name="Timko M.P."/>
            <person name="dePamphilis C.W."/>
            <person name="Choi D."/>
            <person name="Shirasu K."/>
        </authorList>
    </citation>
    <scope>NUCLEOTIDE SEQUENCE [LARGE SCALE GENOMIC DNA]</scope>
    <source>
        <strain evidence="2">cv. UVA1</strain>
    </source>
</reference>
<dbReference type="AlphaFoldDB" id="A0A5A7R6R1"/>